<gene>
    <name evidence="1" type="ORF">SAMN05216296_2856</name>
</gene>
<evidence type="ECO:0008006" key="3">
    <source>
        <dbReference type="Google" id="ProtNLM"/>
    </source>
</evidence>
<dbReference type="PANTHER" id="PTHR36978:SF4">
    <property type="entry name" value="P-LOOP CONTAINING NUCLEOSIDE TRIPHOSPHATE HYDROLASE PROTEIN"/>
    <property type="match status" value="1"/>
</dbReference>
<dbReference type="SUPFAM" id="SSF52540">
    <property type="entry name" value="P-loop containing nucleoside triphosphate hydrolases"/>
    <property type="match status" value="1"/>
</dbReference>
<keyword evidence="2" id="KW-1185">Reference proteome</keyword>
<proteinExistence type="predicted"/>
<sequence length="211" mass="25052">MFGFGKSDEKVFCIGFNKTGTTSLEQVFQELGWKVGKQKHAELQLENWSRREYRPLFKYCRTARFFQDIPFSLPFTYQALDVQFPGSKFILTVRDNGDQWFDSLERFHRKMFGFSAHPDEAELAEIKYHYKGWLLQYLTFVFGPVTQGAYDRQRYIRIYQEHISAVQEYFRFRQDDLLVLNLTQPGAYGKLMDFLGLPGRQGDFPWLNRSD</sequence>
<dbReference type="RefSeq" id="WP_090196677.1">
    <property type="nucleotide sequence ID" value="NZ_LT629785.1"/>
</dbReference>
<dbReference type="EMBL" id="LT629785">
    <property type="protein sequence ID" value="SDU28614.1"/>
    <property type="molecule type" value="Genomic_DNA"/>
</dbReference>
<organism evidence="1 2">
    <name type="scientific">Pseudomonas pohangensis</name>
    <dbReference type="NCBI Taxonomy" id="364197"/>
    <lineage>
        <taxon>Bacteria</taxon>
        <taxon>Pseudomonadati</taxon>
        <taxon>Pseudomonadota</taxon>
        <taxon>Gammaproteobacteria</taxon>
        <taxon>Pseudomonadales</taxon>
        <taxon>Pseudomonadaceae</taxon>
        <taxon>Pseudomonas</taxon>
    </lineage>
</organism>
<evidence type="ECO:0000313" key="1">
    <source>
        <dbReference type="EMBL" id="SDU28614.1"/>
    </source>
</evidence>
<dbReference type="InterPro" id="IPR027417">
    <property type="entry name" value="P-loop_NTPase"/>
</dbReference>
<dbReference type="OrthoDB" id="7855297at2"/>
<reference evidence="2" key="1">
    <citation type="submission" date="2016-10" db="EMBL/GenBank/DDBJ databases">
        <authorList>
            <person name="Varghese N."/>
            <person name="Submissions S."/>
        </authorList>
    </citation>
    <scope>NUCLEOTIDE SEQUENCE [LARGE SCALE GENOMIC DNA]</scope>
    <source>
        <strain evidence="2">DSM 17875</strain>
    </source>
</reference>
<protein>
    <recommendedName>
        <fullName evidence="3">Sulfotransferase family protein</fullName>
    </recommendedName>
</protein>
<dbReference type="STRING" id="364197.SAMN05216296_2856"/>
<name>A0A1H2H9Y4_9PSED</name>
<evidence type="ECO:0000313" key="2">
    <source>
        <dbReference type="Proteomes" id="UP000243232"/>
    </source>
</evidence>
<dbReference type="PANTHER" id="PTHR36978">
    <property type="entry name" value="P-LOOP CONTAINING NUCLEOTIDE TRIPHOSPHATE HYDROLASE"/>
    <property type="match status" value="1"/>
</dbReference>
<dbReference type="InterPro" id="IPR040632">
    <property type="entry name" value="Sulfotransfer_4"/>
</dbReference>
<dbReference type="AlphaFoldDB" id="A0A1H2H9Y4"/>
<dbReference type="Proteomes" id="UP000243232">
    <property type="component" value="Chromosome I"/>
</dbReference>
<accession>A0A1H2H9Y4</accession>
<dbReference type="Gene3D" id="3.40.50.300">
    <property type="entry name" value="P-loop containing nucleotide triphosphate hydrolases"/>
    <property type="match status" value="1"/>
</dbReference>
<dbReference type="Pfam" id="PF17784">
    <property type="entry name" value="Sulfotransfer_4"/>
    <property type="match status" value="1"/>
</dbReference>